<feature type="domain" description="DUF4097" evidence="3">
    <location>
        <begin position="507"/>
        <end position="712"/>
    </location>
</feature>
<accession>A0AAQ3M7K4</accession>
<gene>
    <name evidence="4" type="ORF">R9X50_00420300</name>
</gene>
<dbReference type="Proteomes" id="UP001303373">
    <property type="component" value="Chromosome 6"/>
</dbReference>
<keyword evidence="5" id="KW-1185">Reference proteome</keyword>
<keyword evidence="2" id="KW-0472">Membrane</keyword>
<feature type="region of interest" description="Disordered" evidence="1">
    <location>
        <begin position="1"/>
        <end position="131"/>
    </location>
</feature>
<proteinExistence type="predicted"/>
<feature type="transmembrane region" description="Helical" evidence="2">
    <location>
        <begin position="250"/>
        <end position="273"/>
    </location>
</feature>
<feature type="compositionally biased region" description="Polar residues" evidence="1">
    <location>
        <begin position="101"/>
        <end position="110"/>
    </location>
</feature>
<dbReference type="InterPro" id="IPR025164">
    <property type="entry name" value="Toastrack_DUF4097"/>
</dbReference>
<organism evidence="4 5">
    <name type="scientific">Acrodontium crateriforme</name>
    <dbReference type="NCBI Taxonomy" id="150365"/>
    <lineage>
        <taxon>Eukaryota</taxon>
        <taxon>Fungi</taxon>
        <taxon>Dikarya</taxon>
        <taxon>Ascomycota</taxon>
        <taxon>Pezizomycotina</taxon>
        <taxon>Dothideomycetes</taxon>
        <taxon>Dothideomycetidae</taxon>
        <taxon>Mycosphaerellales</taxon>
        <taxon>Teratosphaeriaceae</taxon>
        <taxon>Acrodontium</taxon>
    </lineage>
</organism>
<dbReference type="Pfam" id="PF13349">
    <property type="entry name" value="DUF4097"/>
    <property type="match status" value="1"/>
</dbReference>
<evidence type="ECO:0000259" key="3">
    <source>
        <dbReference type="Pfam" id="PF13349"/>
    </source>
</evidence>
<evidence type="ECO:0000256" key="1">
    <source>
        <dbReference type="SAM" id="MobiDB-lite"/>
    </source>
</evidence>
<feature type="compositionally biased region" description="Low complexity" evidence="1">
    <location>
        <begin position="64"/>
        <end position="76"/>
    </location>
</feature>
<feature type="compositionally biased region" description="Low complexity" evidence="1">
    <location>
        <begin position="44"/>
        <end position="55"/>
    </location>
</feature>
<feature type="compositionally biased region" description="Basic and acidic residues" evidence="1">
    <location>
        <begin position="8"/>
        <end position="17"/>
    </location>
</feature>
<feature type="compositionally biased region" description="Basic and acidic residues" evidence="1">
    <location>
        <begin position="279"/>
        <end position="297"/>
    </location>
</feature>
<sequence length="717" mass="78304">MAHAGAYDGDHADRESLYTETPADGYFNRRDHPQDNFVQNPQIESSAGAAKACEAAEAEDGAESEASSIRSSWSDETASLLIQDAGPAPPDYAAATANRANEYSSCNSGPGSAAPVEPEPVQETQLPSTEYGTVEPQSALMEQQQHRQPTQGPDRNWPFGGQSPFGGNFPFGRHDTGPDLNWPFGGQNPFGGIFPFARSDENKSKQCQRRNEQRMSDVHDVEPAEHTALLGHKKLKWRARHRSRHWKRRCCNVMCILIGLLSLLVLALIALLAKVTHETGRGSGRHGDAGRDDDGRHPIFSPNSSNPIIHHPDTMQCRFDEVSETAKFELKDIANFAFIEMLEQTTPFYGGISGNVWIHPAPTEQDQDIVTWVSYATTSPYRVTDITFNSWGGGEGIELEWPVIERLSDDHRNRACINLQVHVYVKRELSMKDWTISSANLEIHAEEGIFGVDSLDAAQSSSEGLKLNGKSSFNAVKGNVDLAYWSSRKTIVDTISGSVIGKYALRDLLSINTRSGGIDVTVDPREEDPNNPVSYPTFTSKSISGDTSVMFPHISGAGIPVRAYESTIETDSGQILGNYYLGHSTSFSTVSGGLSAHVLPIITSNSHSTTLRTDLKSGDTLLQILSPYQKSGEPFTTLSSTHRGISGKLQLSYPEEWEGKLDAKSTSGSIEFSGRGLSKHTNLNWPGNRHVTGSKGNGKNVVTMNTISGTIDFRVPV</sequence>
<reference evidence="4 5" key="1">
    <citation type="submission" date="2023-11" db="EMBL/GenBank/DDBJ databases">
        <title>An acidophilic fungus is an integral part of prey digestion in a carnivorous sundew plant.</title>
        <authorList>
            <person name="Tsai I.J."/>
        </authorList>
    </citation>
    <scope>NUCLEOTIDE SEQUENCE [LARGE SCALE GENOMIC DNA]</scope>
    <source>
        <strain evidence="4">169a</strain>
    </source>
</reference>
<feature type="region of interest" description="Disordered" evidence="1">
    <location>
        <begin position="279"/>
        <end position="307"/>
    </location>
</feature>
<evidence type="ECO:0000256" key="2">
    <source>
        <dbReference type="SAM" id="Phobius"/>
    </source>
</evidence>
<feature type="compositionally biased region" description="Low complexity" evidence="1">
    <location>
        <begin position="91"/>
        <end position="100"/>
    </location>
</feature>
<dbReference type="AlphaFoldDB" id="A0AAQ3M7K4"/>
<keyword evidence="2" id="KW-0812">Transmembrane</keyword>
<name>A0AAQ3M7K4_9PEZI</name>
<evidence type="ECO:0000313" key="4">
    <source>
        <dbReference type="EMBL" id="WPH01361.1"/>
    </source>
</evidence>
<keyword evidence="2" id="KW-1133">Transmembrane helix</keyword>
<evidence type="ECO:0000313" key="5">
    <source>
        <dbReference type="Proteomes" id="UP001303373"/>
    </source>
</evidence>
<feature type="compositionally biased region" description="Polar residues" evidence="1">
    <location>
        <begin position="122"/>
        <end position="131"/>
    </location>
</feature>
<dbReference type="EMBL" id="CP138585">
    <property type="protein sequence ID" value="WPH01361.1"/>
    <property type="molecule type" value="Genomic_DNA"/>
</dbReference>
<protein>
    <recommendedName>
        <fullName evidence="3">DUF4097 domain-containing protein</fullName>
    </recommendedName>
</protein>